<protein>
    <submittedName>
        <fullName evidence="1">Uncharacterized protein</fullName>
    </submittedName>
</protein>
<comment type="caution">
    <text evidence="1">The sequence shown here is derived from an EMBL/GenBank/DDBJ whole genome shotgun (WGS) entry which is preliminary data.</text>
</comment>
<organism evidence="1 2">
    <name type="scientific">Ensete ventricosum</name>
    <name type="common">Abyssinian banana</name>
    <name type="synonym">Musa ensete</name>
    <dbReference type="NCBI Taxonomy" id="4639"/>
    <lineage>
        <taxon>Eukaryota</taxon>
        <taxon>Viridiplantae</taxon>
        <taxon>Streptophyta</taxon>
        <taxon>Embryophyta</taxon>
        <taxon>Tracheophyta</taxon>
        <taxon>Spermatophyta</taxon>
        <taxon>Magnoliopsida</taxon>
        <taxon>Liliopsida</taxon>
        <taxon>Zingiberales</taxon>
        <taxon>Musaceae</taxon>
        <taxon>Ensete</taxon>
    </lineage>
</organism>
<evidence type="ECO:0000313" key="2">
    <source>
        <dbReference type="Proteomes" id="UP000287651"/>
    </source>
</evidence>
<proteinExistence type="predicted"/>
<reference evidence="1 2" key="1">
    <citation type="journal article" date="2014" name="Agronomy (Basel)">
        <title>A Draft Genome Sequence for Ensete ventricosum, the Drought-Tolerant Tree Against Hunger.</title>
        <authorList>
            <person name="Harrison J."/>
            <person name="Moore K.A."/>
            <person name="Paszkiewicz K."/>
            <person name="Jones T."/>
            <person name="Grant M."/>
            <person name="Ambacheew D."/>
            <person name="Muzemil S."/>
            <person name="Studholme D.J."/>
        </authorList>
    </citation>
    <scope>NUCLEOTIDE SEQUENCE [LARGE SCALE GENOMIC DNA]</scope>
</reference>
<evidence type="ECO:0000313" key="1">
    <source>
        <dbReference type="EMBL" id="RRT80852.1"/>
    </source>
</evidence>
<sequence length="66" mass="7611">MEHNPRGGEQSRVTFTFSTLKKLGETEYPNSLIYLPEELRAGSKTLRRNLAEDNNYQILTNGDRCH</sequence>
<gene>
    <name evidence="1" type="ORF">B296_00023098</name>
</gene>
<dbReference type="Proteomes" id="UP000287651">
    <property type="component" value="Unassembled WGS sequence"/>
</dbReference>
<name>A0A427AX70_ENSVE</name>
<accession>A0A427AX70</accession>
<dbReference type="AlphaFoldDB" id="A0A427AX70"/>
<dbReference type="EMBL" id="AMZH03001047">
    <property type="protein sequence ID" value="RRT80852.1"/>
    <property type="molecule type" value="Genomic_DNA"/>
</dbReference>